<dbReference type="Pfam" id="PF00034">
    <property type="entry name" value="Cytochrom_C"/>
    <property type="match status" value="1"/>
</dbReference>
<dbReference type="GO" id="GO:0009055">
    <property type="term" value="F:electron transfer activity"/>
    <property type="evidence" value="ECO:0007669"/>
    <property type="project" value="InterPro"/>
</dbReference>
<dbReference type="PANTHER" id="PTHR35008:SF4">
    <property type="entry name" value="BLL4482 PROTEIN"/>
    <property type="match status" value="1"/>
</dbReference>
<dbReference type="PANTHER" id="PTHR35008">
    <property type="entry name" value="BLL4482 PROTEIN-RELATED"/>
    <property type="match status" value="1"/>
</dbReference>
<proteinExistence type="predicted"/>
<dbReference type="PROSITE" id="PS51007">
    <property type="entry name" value="CYTC"/>
    <property type="match status" value="2"/>
</dbReference>
<gene>
    <name evidence="7" type="ORF">DI549_11985</name>
</gene>
<accession>A0A2W5T6X6</accession>
<evidence type="ECO:0000313" key="7">
    <source>
        <dbReference type="EMBL" id="PZQ82260.1"/>
    </source>
</evidence>
<dbReference type="InterPro" id="IPR036909">
    <property type="entry name" value="Cyt_c-like_dom_sf"/>
</dbReference>
<evidence type="ECO:0000256" key="5">
    <source>
        <dbReference type="SAM" id="SignalP"/>
    </source>
</evidence>
<feature type="chain" id="PRO_5015892196" evidence="5">
    <location>
        <begin position="19"/>
        <end position="273"/>
    </location>
</feature>
<dbReference type="EMBL" id="QFQD01000034">
    <property type="protein sequence ID" value="PZQ82260.1"/>
    <property type="molecule type" value="Genomic_DNA"/>
</dbReference>
<keyword evidence="1 4" id="KW-0349">Heme</keyword>
<dbReference type="AlphaFoldDB" id="A0A2W5T6X6"/>
<dbReference type="InterPro" id="IPR009056">
    <property type="entry name" value="Cyt_c-like_dom"/>
</dbReference>
<sequence length="273" mass="27921">MKLIRIAALAAGLLPAMAHGTEDAPRERGAYLVNAVMICGRCHTTPGPAAKPFAGGRSIETPAYKVQGSNITPDPETGIGSWSDEAIGRAITKGLRPDGSRMASAMPYEFYAGLTPADLAAIVAHLRTLAPVKNAVAAPVYVTPPSVPAAVPGAEPVAPGAGPAEQGRYLGTLARCLSCHSAPGADGEPDLAGGLGKGGARFEGPWGVVVAPDITPRGLGSWSDEQIRRALVEGITPDGRKLAAPMQAKAYAQLAPDDVSALIAWLRTLPAGN</sequence>
<dbReference type="Gene3D" id="1.10.760.10">
    <property type="entry name" value="Cytochrome c-like domain"/>
    <property type="match status" value="2"/>
</dbReference>
<dbReference type="Proteomes" id="UP000248887">
    <property type="component" value="Unassembled WGS sequence"/>
</dbReference>
<dbReference type="GO" id="GO:0046872">
    <property type="term" value="F:metal ion binding"/>
    <property type="evidence" value="ECO:0007669"/>
    <property type="project" value="UniProtKB-KW"/>
</dbReference>
<keyword evidence="5" id="KW-0732">Signal</keyword>
<evidence type="ECO:0000256" key="3">
    <source>
        <dbReference type="ARBA" id="ARBA00023004"/>
    </source>
</evidence>
<reference evidence="7 8" key="1">
    <citation type="submission" date="2017-08" db="EMBL/GenBank/DDBJ databases">
        <title>Infants hospitalized years apart are colonized by the same room-sourced microbial strains.</title>
        <authorList>
            <person name="Brooks B."/>
            <person name="Olm M.R."/>
            <person name="Firek B.A."/>
            <person name="Baker R."/>
            <person name="Thomas B.C."/>
            <person name="Morowitz M.J."/>
            <person name="Banfield J.F."/>
        </authorList>
    </citation>
    <scope>NUCLEOTIDE SEQUENCE [LARGE SCALE GENOMIC DNA]</scope>
    <source>
        <strain evidence="7">S2_005_001_R2_27</strain>
    </source>
</reference>
<name>A0A2W5T6X6_ANCNO</name>
<comment type="caution">
    <text evidence="7">The sequence shown here is derived from an EMBL/GenBank/DDBJ whole genome shotgun (WGS) entry which is preliminary data.</text>
</comment>
<evidence type="ECO:0000256" key="4">
    <source>
        <dbReference type="PROSITE-ProRule" id="PRU00433"/>
    </source>
</evidence>
<protein>
    <submittedName>
        <fullName evidence="7">Phosphomannomutase</fullName>
    </submittedName>
</protein>
<keyword evidence="3 4" id="KW-0408">Iron</keyword>
<feature type="domain" description="Cytochrome c" evidence="6">
    <location>
        <begin position="162"/>
        <end position="270"/>
    </location>
</feature>
<feature type="signal peptide" evidence="5">
    <location>
        <begin position="1"/>
        <end position="18"/>
    </location>
</feature>
<evidence type="ECO:0000256" key="1">
    <source>
        <dbReference type="ARBA" id="ARBA00022617"/>
    </source>
</evidence>
<feature type="domain" description="Cytochrome c" evidence="6">
    <location>
        <begin position="24"/>
        <end position="130"/>
    </location>
</feature>
<dbReference type="SUPFAM" id="SSF46626">
    <property type="entry name" value="Cytochrome c"/>
    <property type="match status" value="2"/>
</dbReference>
<dbReference type="GO" id="GO:0020037">
    <property type="term" value="F:heme binding"/>
    <property type="evidence" value="ECO:0007669"/>
    <property type="project" value="InterPro"/>
</dbReference>
<evidence type="ECO:0000313" key="8">
    <source>
        <dbReference type="Proteomes" id="UP000248887"/>
    </source>
</evidence>
<organism evidence="7 8">
    <name type="scientific">Ancylobacter novellus</name>
    <name type="common">Thiobacillus novellus</name>
    <dbReference type="NCBI Taxonomy" id="921"/>
    <lineage>
        <taxon>Bacteria</taxon>
        <taxon>Pseudomonadati</taxon>
        <taxon>Pseudomonadota</taxon>
        <taxon>Alphaproteobacteria</taxon>
        <taxon>Hyphomicrobiales</taxon>
        <taxon>Xanthobacteraceae</taxon>
        <taxon>Ancylobacter</taxon>
    </lineage>
</organism>
<evidence type="ECO:0000256" key="2">
    <source>
        <dbReference type="ARBA" id="ARBA00022723"/>
    </source>
</evidence>
<dbReference type="InterPro" id="IPR051459">
    <property type="entry name" value="Cytochrome_c-type_DH"/>
</dbReference>
<evidence type="ECO:0000259" key="6">
    <source>
        <dbReference type="PROSITE" id="PS51007"/>
    </source>
</evidence>
<keyword evidence="2 4" id="KW-0479">Metal-binding</keyword>